<evidence type="ECO:0000256" key="1">
    <source>
        <dbReference type="ARBA" id="ARBA00004442"/>
    </source>
</evidence>
<reference evidence="5 6" key="1">
    <citation type="submission" date="2018-08" db="EMBL/GenBank/DDBJ databases">
        <authorList>
            <person name="Khan S.A."/>
            <person name="Jeon C.O."/>
            <person name="Chun B.H."/>
            <person name="Jeong S.E."/>
        </authorList>
    </citation>
    <scope>NUCLEOTIDE SEQUENCE [LARGE SCALE GENOMIC DNA]</scope>
    <source>
        <strain evidence="5 6">S-16</strain>
    </source>
</reference>
<keyword evidence="2 3" id="KW-0732">Signal</keyword>
<feature type="domain" description="Outer membrane protein beta-barrel" evidence="4">
    <location>
        <begin position="8"/>
        <end position="191"/>
    </location>
</feature>
<proteinExistence type="predicted"/>
<dbReference type="GO" id="GO:0009279">
    <property type="term" value="C:cell outer membrane"/>
    <property type="evidence" value="ECO:0007669"/>
    <property type="project" value="UniProtKB-SubCell"/>
</dbReference>
<reference evidence="5 6" key="2">
    <citation type="submission" date="2018-12" db="EMBL/GenBank/DDBJ databases">
        <title>Rhizobacter gummiphilus sp. nov., a rubber-degrading bacterium isolated from the soil of a botanical garden in Japan.</title>
        <authorList>
            <person name="Shunsuke S.S."/>
        </authorList>
    </citation>
    <scope>NUCLEOTIDE SEQUENCE [LARGE SCALE GENOMIC DNA]</scope>
    <source>
        <strain evidence="5 6">S-16</strain>
    </source>
</reference>
<name>A0A3N7J674_9BURK</name>
<dbReference type="RefSeq" id="WP_124538991.1">
    <property type="nucleotide sequence ID" value="NZ_QUSW01000001.1"/>
</dbReference>
<sequence length="191" mass="19748">MKANILLAALLATASVAAQAAPKDESIGPYAGAEIGRSNFSLSSSLPVTASDRSGNALKIFGGYNFDQNFGAELGYTRFGSFSETATVGAVATKQDGSARSFYGVGTARANLTESFGVHGRAGISFGKVSGTNVLPAANDLTGTKRSLLVGFGADFRVAPNITLTADYDHYGKLSNNVKANTFMVGARVNF</sequence>
<feature type="chain" id="PRO_5018144069" evidence="3">
    <location>
        <begin position="21"/>
        <end position="191"/>
    </location>
</feature>
<evidence type="ECO:0000256" key="3">
    <source>
        <dbReference type="SAM" id="SignalP"/>
    </source>
</evidence>
<dbReference type="SUPFAM" id="SSF56925">
    <property type="entry name" value="OMPA-like"/>
    <property type="match status" value="1"/>
</dbReference>
<dbReference type="EMBL" id="QUSW01000001">
    <property type="protein sequence ID" value="RQP26312.1"/>
    <property type="molecule type" value="Genomic_DNA"/>
</dbReference>
<comment type="subcellular location">
    <subcellularLocation>
        <location evidence="1">Cell outer membrane</location>
    </subcellularLocation>
</comment>
<protein>
    <submittedName>
        <fullName evidence="5">Porin family protein</fullName>
    </submittedName>
</protein>
<dbReference type="InterPro" id="IPR027385">
    <property type="entry name" value="Beta-barrel_OMP"/>
</dbReference>
<feature type="signal peptide" evidence="3">
    <location>
        <begin position="1"/>
        <end position="20"/>
    </location>
</feature>
<dbReference type="Gene3D" id="2.40.160.20">
    <property type="match status" value="1"/>
</dbReference>
<dbReference type="Pfam" id="PF13505">
    <property type="entry name" value="OMP_b-brl"/>
    <property type="match status" value="1"/>
</dbReference>
<gene>
    <name evidence="5" type="ORF">DZC73_04605</name>
</gene>
<accession>A0A3N7J674</accession>
<evidence type="ECO:0000256" key="2">
    <source>
        <dbReference type="ARBA" id="ARBA00022729"/>
    </source>
</evidence>
<dbReference type="InterPro" id="IPR011250">
    <property type="entry name" value="OMP/PagP_B-barrel"/>
</dbReference>
<keyword evidence="6" id="KW-1185">Reference proteome</keyword>
<dbReference type="AlphaFoldDB" id="A0A3N7J674"/>
<organism evidence="5 6">
    <name type="scientific">Piscinibacter terrae</name>
    <dbReference type="NCBI Taxonomy" id="2496871"/>
    <lineage>
        <taxon>Bacteria</taxon>
        <taxon>Pseudomonadati</taxon>
        <taxon>Pseudomonadota</taxon>
        <taxon>Betaproteobacteria</taxon>
        <taxon>Burkholderiales</taxon>
        <taxon>Sphaerotilaceae</taxon>
        <taxon>Piscinibacter</taxon>
    </lineage>
</organism>
<evidence type="ECO:0000313" key="6">
    <source>
        <dbReference type="Proteomes" id="UP000267464"/>
    </source>
</evidence>
<evidence type="ECO:0000259" key="4">
    <source>
        <dbReference type="Pfam" id="PF13505"/>
    </source>
</evidence>
<evidence type="ECO:0000313" key="5">
    <source>
        <dbReference type="EMBL" id="RQP26312.1"/>
    </source>
</evidence>
<dbReference type="Proteomes" id="UP000267464">
    <property type="component" value="Unassembled WGS sequence"/>
</dbReference>
<dbReference type="OrthoDB" id="5360144at2"/>
<comment type="caution">
    <text evidence="5">The sequence shown here is derived from an EMBL/GenBank/DDBJ whole genome shotgun (WGS) entry which is preliminary data.</text>
</comment>